<dbReference type="Pfam" id="PF13204">
    <property type="entry name" value="Apiosidase"/>
    <property type="match status" value="1"/>
</dbReference>
<evidence type="ECO:0000313" key="3">
    <source>
        <dbReference type="EMBL" id="CAG5084487.1"/>
    </source>
</evidence>
<dbReference type="PANTHER" id="PTHR37836:SF3">
    <property type="entry name" value="ENDOGLUCANASE"/>
    <property type="match status" value="1"/>
</dbReference>
<evidence type="ECO:0000259" key="2">
    <source>
        <dbReference type="Pfam" id="PF13204"/>
    </source>
</evidence>
<evidence type="ECO:0008006" key="5">
    <source>
        <dbReference type="Google" id="ProtNLM"/>
    </source>
</evidence>
<gene>
    <name evidence="3" type="primary">txxe 1574</name>
    <name evidence="3" type="ORF">TXXE_07905</name>
</gene>
<dbReference type="InterPro" id="IPR017853">
    <property type="entry name" value="GH"/>
</dbReference>
<feature type="domain" description="Apiosidase-like catalytic" evidence="2">
    <location>
        <begin position="11"/>
        <end position="342"/>
    </location>
</feature>
<dbReference type="EMBL" id="CAJRAY010000036">
    <property type="protein sequence ID" value="CAG5084487.1"/>
    <property type="molecule type" value="Genomic_DNA"/>
</dbReference>
<dbReference type="Proteomes" id="UP000681526">
    <property type="component" value="Unassembled WGS sequence"/>
</dbReference>
<dbReference type="RefSeq" id="WP_244860498.1">
    <property type="nucleotide sequence ID" value="NZ_CAJRAY010000036.1"/>
</dbReference>
<name>A0ABM8V357_THEXY</name>
<proteinExistence type="predicted"/>
<dbReference type="Gene3D" id="3.20.20.80">
    <property type="entry name" value="Glycosidases"/>
    <property type="match status" value="1"/>
</dbReference>
<evidence type="ECO:0000313" key="4">
    <source>
        <dbReference type="Proteomes" id="UP000681526"/>
    </source>
</evidence>
<feature type="domain" description="Putative collagen-binding" evidence="1">
    <location>
        <begin position="351"/>
        <end position="438"/>
    </location>
</feature>
<accession>A0ABM8V357</accession>
<organism evidence="3 4">
    <name type="scientific">Thermobacillus xylanilyticus</name>
    <dbReference type="NCBI Taxonomy" id="76633"/>
    <lineage>
        <taxon>Bacteria</taxon>
        <taxon>Bacillati</taxon>
        <taxon>Bacillota</taxon>
        <taxon>Bacilli</taxon>
        <taxon>Bacillales</taxon>
        <taxon>Paenibacillaceae</taxon>
        <taxon>Thermobacillus</taxon>
    </lineage>
</organism>
<comment type="caution">
    <text evidence="3">The sequence shown here is derived from an EMBL/GenBank/DDBJ whole genome shotgun (WGS) entry which is preliminary data.</text>
</comment>
<protein>
    <recommendedName>
        <fullName evidence="5">DUF4038 domain-containing protein</fullName>
    </recommendedName>
</protein>
<dbReference type="PANTHER" id="PTHR37836">
    <property type="entry name" value="LMO1036 PROTEIN"/>
    <property type="match status" value="1"/>
</dbReference>
<evidence type="ECO:0000259" key="1">
    <source>
        <dbReference type="Pfam" id="PF12904"/>
    </source>
</evidence>
<dbReference type="InterPro" id="IPR024749">
    <property type="entry name" value="Collagen-bd_put"/>
</dbReference>
<dbReference type="Pfam" id="PF12904">
    <property type="entry name" value="Collagen_bind_2"/>
    <property type="match status" value="1"/>
</dbReference>
<dbReference type="InterPro" id="IPR025277">
    <property type="entry name" value="Apiosidase-like_cat_dom"/>
</dbReference>
<reference evidence="3 4" key="1">
    <citation type="submission" date="2021-04" db="EMBL/GenBank/DDBJ databases">
        <authorList>
            <person name="Rakotoarivonina H."/>
        </authorList>
    </citation>
    <scope>NUCLEOTIDE SEQUENCE [LARGE SCALE GENOMIC DNA]</scope>
    <source>
        <strain evidence="3 4">XE</strain>
    </source>
</reference>
<sequence length="441" mass="48213">MMMQRLRIGNGGRHLALEDGRPFFWLGDTAWELFHRLTIEDAEHYLRTRSGQQFTVIQAVALAEFEGVTTANAYGRLPLKTGANGLPDPAYPDTDGPNSYWDHIDAVIRLAESLGLYIALLPTWGDKFNKAWGKGPEIFTSGNAWRYGRWLGERYRDAPNIVWVLGGDRALNTRRHFDIVSRMAEGLTEGDGGAHLITYHPQGGDSSSRQLHDEPWLDFNMIQSGHGEAMIASDARVLADYEREPVKPVLDAEPCYEDHPIGFKAANGYFDAADVRKAAYYALLSGACGHTYGHHSVWAMADGPMAGAASHGNPGNYIVMSWRDALRRPGAEQMRWLRAFGERYAPAGFTPDAGLLAGNFEGAGRQVAARGEECAAVYTPSGPYVDVAAGLKGLNAAGAKWYDPRSGEERPAAAVAGDKALRFFTPTAGRGEDWVLVVPEG</sequence>
<keyword evidence="4" id="KW-1185">Reference proteome</keyword>
<dbReference type="SUPFAM" id="SSF51445">
    <property type="entry name" value="(Trans)glycosidases"/>
    <property type="match status" value="1"/>
</dbReference>